<feature type="transmembrane region" description="Helical" evidence="1">
    <location>
        <begin position="115"/>
        <end position="138"/>
    </location>
</feature>
<organism evidence="2 3">
    <name type="scientific">Enterococcus columbae DSM 7374 = ATCC 51263</name>
    <dbReference type="NCBI Taxonomy" id="1121865"/>
    <lineage>
        <taxon>Bacteria</taxon>
        <taxon>Bacillati</taxon>
        <taxon>Bacillota</taxon>
        <taxon>Bacilli</taxon>
        <taxon>Lactobacillales</taxon>
        <taxon>Enterococcaceae</taxon>
        <taxon>Enterococcus</taxon>
    </lineage>
</organism>
<dbReference type="EMBL" id="ASWJ01000011">
    <property type="protein sequence ID" value="EOW79982.1"/>
    <property type="molecule type" value="Genomic_DNA"/>
</dbReference>
<feature type="transmembrane region" description="Helical" evidence="1">
    <location>
        <begin position="53"/>
        <end position="72"/>
    </location>
</feature>
<protein>
    <recommendedName>
        <fullName evidence="4">Thiamin permease</fullName>
    </recommendedName>
</protein>
<dbReference type="GO" id="GO:0015234">
    <property type="term" value="F:thiamine transmembrane transporter activity"/>
    <property type="evidence" value="ECO:0007669"/>
    <property type="project" value="InterPro"/>
</dbReference>
<sequence>MNKKTEILLEGTLMAALAMALHFVPLNIGSSFTISLGQIPMTIFALRRGLKPALFACFLWGMLYFVTGQVYFLTPVQVLIEYPIAFTFAGFAGVYATSVQHAIASQQVAKVRKLIVYASLVGVGARFFWHFVAGWVFWGSYALWGMKPWLFSLVMNGASGLASGIVASIVIVFVYNLAPQLLRVSSVNTKYSPR</sequence>
<evidence type="ECO:0008006" key="4">
    <source>
        <dbReference type="Google" id="ProtNLM"/>
    </source>
</evidence>
<keyword evidence="1" id="KW-0472">Membrane</keyword>
<accession>S1MT43</accession>
<dbReference type="NCBIfam" id="TIGR02357">
    <property type="entry name" value="ECF_ThiT_YuaJ"/>
    <property type="match status" value="1"/>
</dbReference>
<keyword evidence="3" id="KW-1185">Reference proteome</keyword>
<dbReference type="Proteomes" id="UP000014113">
    <property type="component" value="Unassembled WGS sequence"/>
</dbReference>
<feature type="transmembrane region" description="Helical" evidence="1">
    <location>
        <begin position="84"/>
        <end position="103"/>
    </location>
</feature>
<dbReference type="Gene3D" id="1.10.1760.20">
    <property type="match status" value="1"/>
</dbReference>
<dbReference type="RefSeq" id="WP_016184068.1">
    <property type="nucleotide sequence ID" value="NZ_JXKI01000012.1"/>
</dbReference>
<evidence type="ECO:0000313" key="3">
    <source>
        <dbReference type="Proteomes" id="UP000014113"/>
    </source>
</evidence>
<gene>
    <name evidence="2" type="ORF">I568_02333</name>
</gene>
<dbReference type="OrthoDB" id="9795813at2"/>
<feature type="transmembrane region" description="Helical" evidence="1">
    <location>
        <begin position="158"/>
        <end position="178"/>
    </location>
</feature>
<dbReference type="InterPro" id="IPR012651">
    <property type="entry name" value="Thia_Transptr_ThiT"/>
</dbReference>
<reference evidence="2 3" key="1">
    <citation type="submission" date="2013-03" db="EMBL/GenBank/DDBJ databases">
        <title>The Genome Sequence of Enterococcus columbae ATCC_51263 (PacBio/Illumina hybrid assembly).</title>
        <authorList>
            <consortium name="The Broad Institute Genomics Platform"/>
            <consortium name="The Broad Institute Genome Sequencing Center for Infectious Disease"/>
            <person name="Earl A."/>
            <person name="Russ C."/>
            <person name="Gilmore M."/>
            <person name="Surin D."/>
            <person name="Walker B."/>
            <person name="Young S."/>
            <person name="Zeng Q."/>
            <person name="Gargeya S."/>
            <person name="Fitzgerald M."/>
            <person name="Haas B."/>
            <person name="Abouelleil A."/>
            <person name="Allen A.W."/>
            <person name="Alvarado L."/>
            <person name="Arachchi H.M."/>
            <person name="Berlin A.M."/>
            <person name="Chapman S.B."/>
            <person name="Gainer-Dewar J."/>
            <person name="Goldberg J."/>
            <person name="Griggs A."/>
            <person name="Gujja S."/>
            <person name="Hansen M."/>
            <person name="Howarth C."/>
            <person name="Imamovic A."/>
            <person name="Ireland A."/>
            <person name="Larimer J."/>
            <person name="McCowan C."/>
            <person name="Murphy C."/>
            <person name="Pearson M."/>
            <person name="Poon T.W."/>
            <person name="Priest M."/>
            <person name="Roberts A."/>
            <person name="Saif S."/>
            <person name="Shea T."/>
            <person name="Sisk P."/>
            <person name="Sykes S."/>
            <person name="Wortman J."/>
            <person name="Nusbaum C."/>
            <person name="Birren B."/>
        </authorList>
    </citation>
    <scope>NUCLEOTIDE SEQUENCE [LARGE SCALE GENOMIC DNA]</scope>
    <source>
        <strain evidence="2 3">ATCC 51263</strain>
    </source>
</reference>
<dbReference type="AlphaFoldDB" id="S1MT43"/>
<evidence type="ECO:0000256" key="1">
    <source>
        <dbReference type="SAM" id="Phobius"/>
    </source>
</evidence>
<evidence type="ECO:0000313" key="2">
    <source>
        <dbReference type="EMBL" id="EOW79982.1"/>
    </source>
</evidence>
<name>S1MT43_9ENTE</name>
<dbReference type="STRING" id="1121865.OMW_01962"/>
<keyword evidence="1" id="KW-0812">Transmembrane</keyword>
<comment type="caution">
    <text evidence="2">The sequence shown here is derived from an EMBL/GenBank/DDBJ whole genome shotgun (WGS) entry which is preliminary data.</text>
</comment>
<dbReference type="GO" id="GO:0005886">
    <property type="term" value="C:plasma membrane"/>
    <property type="evidence" value="ECO:0007669"/>
    <property type="project" value="InterPro"/>
</dbReference>
<keyword evidence="1" id="KW-1133">Transmembrane helix</keyword>
<dbReference type="eggNOG" id="COG3859">
    <property type="taxonomic scope" value="Bacteria"/>
</dbReference>
<dbReference type="Pfam" id="PF09515">
    <property type="entry name" value="Thia_YuaJ"/>
    <property type="match status" value="1"/>
</dbReference>
<proteinExistence type="predicted"/>
<dbReference type="PATRIC" id="fig|1121865.3.peg.1907"/>